<evidence type="ECO:0000256" key="2">
    <source>
        <dbReference type="ARBA" id="ARBA00022738"/>
    </source>
</evidence>
<keyword evidence="1" id="KW-0042">Antenna complex</keyword>
<organism evidence="3 4">
    <name type="scientific">Leptolyngbya boryana NIES-2135</name>
    <dbReference type="NCBI Taxonomy" id="1973484"/>
    <lineage>
        <taxon>Bacteria</taxon>
        <taxon>Bacillati</taxon>
        <taxon>Cyanobacteriota</taxon>
        <taxon>Cyanophyceae</taxon>
        <taxon>Leptolyngbyales</taxon>
        <taxon>Leptolyngbyaceae</taxon>
        <taxon>Leptolyngbya group</taxon>
        <taxon>Leptolyngbya</taxon>
    </lineage>
</organism>
<keyword evidence="4" id="KW-1185">Reference proteome</keyword>
<dbReference type="InterPro" id="IPR016024">
    <property type="entry name" value="ARM-type_fold"/>
</dbReference>
<dbReference type="InterPro" id="IPR011989">
    <property type="entry name" value="ARM-like"/>
</dbReference>
<protein>
    <submittedName>
        <fullName evidence="3">PBS lyase HEAT-like repeat domain protein</fullName>
    </submittedName>
</protein>
<dbReference type="EMBL" id="AP018203">
    <property type="protein sequence ID" value="BAY57142.1"/>
    <property type="molecule type" value="Genomic_DNA"/>
</dbReference>
<evidence type="ECO:0000256" key="1">
    <source>
        <dbReference type="ARBA" id="ARBA00022549"/>
    </source>
</evidence>
<keyword evidence="3" id="KW-0456">Lyase</keyword>
<dbReference type="GO" id="GO:0030089">
    <property type="term" value="C:phycobilisome"/>
    <property type="evidence" value="ECO:0007669"/>
    <property type="project" value="UniProtKB-KW"/>
</dbReference>
<evidence type="ECO:0000313" key="4">
    <source>
        <dbReference type="Proteomes" id="UP000217895"/>
    </source>
</evidence>
<evidence type="ECO:0000313" key="3">
    <source>
        <dbReference type="EMBL" id="BAY57142.1"/>
    </source>
</evidence>
<sequence>MKMQFLSFVKNMSLSLNQIAQQLDSDSTRDRMVALANLRDIPAEDAVPLIKKVLNDQSLQIRSMAVFALGIKQTDESFPILLNILETESDYGIRADAAGALGYLEDIRAFEPLVRLFYEDTDWLVRFSAAVALGNLKDARAKQVLMEALDSEEIVVQQAAIAALGEIKAVDAVNAILRFAQSEDWLIRQRLAEALGNMPSEKSLSALKYLEKDGNPNVAAAARVALERLSTENI</sequence>
<dbReference type="Pfam" id="PF13646">
    <property type="entry name" value="HEAT_2"/>
    <property type="match status" value="2"/>
</dbReference>
<dbReference type="GO" id="GO:0016829">
    <property type="term" value="F:lyase activity"/>
    <property type="evidence" value="ECO:0007669"/>
    <property type="project" value="UniProtKB-KW"/>
</dbReference>
<keyword evidence="2" id="KW-0605">Phycobilisome</keyword>
<dbReference type="GO" id="GO:0016491">
    <property type="term" value="F:oxidoreductase activity"/>
    <property type="evidence" value="ECO:0007669"/>
    <property type="project" value="TreeGrafter"/>
</dbReference>
<dbReference type="InterPro" id="IPR004155">
    <property type="entry name" value="PBS_lyase_HEAT"/>
</dbReference>
<dbReference type="AlphaFoldDB" id="A0A1Z4JK64"/>
<dbReference type="PANTHER" id="PTHR12697:SF5">
    <property type="entry name" value="DEOXYHYPUSINE HYDROXYLASE"/>
    <property type="match status" value="1"/>
</dbReference>
<dbReference type="SUPFAM" id="SSF48371">
    <property type="entry name" value="ARM repeat"/>
    <property type="match status" value="1"/>
</dbReference>
<name>A0A1Z4JK64_LEPBY</name>
<dbReference type="Proteomes" id="UP000217895">
    <property type="component" value="Chromosome"/>
</dbReference>
<accession>A0A1Z4JK64</accession>
<dbReference type="SMART" id="SM00567">
    <property type="entry name" value="EZ_HEAT"/>
    <property type="match status" value="6"/>
</dbReference>
<dbReference type="Gene3D" id="1.25.10.10">
    <property type="entry name" value="Leucine-rich Repeat Variant"/>
    <property type="match status" value="2"/>
</dbReference>
<reference evidence="3 4" key="1">
    <citation type="submission" date="2017-06" db="EMBL/GenBank/DDBJ databases">
        <title>Genome sequencing of cyanobaciteial culture collection at National Institute for Environmental Studies (NIES).</title>
        <authorList>
            <person name="Hirose Y."/>
            <person name="Shimura Y."/>
            <person name="Fujisawa T."/>
            <person name="Nakamura Y."/>
            <person name="Kawachi M."/>
        </authorList>
    </citation>
    <scope>NUCLEOTIDE SEQUENCE [LARGE SCALE GENOMIC DNA]</scope>
    <source>
        <strain evidence="3 4">NIES-2135</strain>
    </source>
</reference>
<proteinExistence type="predicted"/>
<gene>
    <name evidence="3" type="ORF">NIES2135_40060</name>
</gene>
<dbReference type="PANTHER" id="PTHR12697">
    <property type="entry name" value="PBS LYASE HEAT-LIKE PROTEIN"/>
    <property type="match status" value="1"/>
</dbReference>